<feature type="domain" description="PpiC" evidence="7">
    <location>
        <begin position="238"/>
        <end position="341"/>
    </location>
</feature>
<keyword evidence="5 6" id="KW-0413">Isomerase</keyword>
<dbReference type="InterPro" id="IPR000297">
    <property type="entry name" value="PPIase_PpiC"/>
</dbReference>
<dbReference type="InterPro" id="IPR050245">
    <property type="entry name" value="PrsA_foldase"/>
</dbReference>
<dbReference type="KEGG" id="als:DJ013_10865"/>
<comment type="catalytic activity">
    <reaction evidence="1">
        <text>[protein]-peptidylproline (omega=180) = [protein]-peptidylproline (omega=0)</text>
        <dbReference type="Rhea" id="RHEA:16237"/>
        <dbReference type="Rhea" id="RHEA-COMP:10747"/>
        <dbReference type="Rhea" id="RHEA-COMP:10748"/>
        <dbReference type="ChEBI" id="CHEBI:83833"/>
        <dbReference type="ChEBI" id="CHEBI:83834"/>
        <dbReference type="EC" id="5.2.1.8"/>
    </reaction>
</comment>
<dbReference type="SUPFAM" id="SSF103088">
    <property type="entry name" value="OmpA-like"/>
    <property type="match status" value="1"/>
</dbReference>
<keyword evidence="3" id="KW-0732">Signal</keyword>
<keyword evidence="9" id="KW-1185">Reference proteome</keyword>
<dbReference type="Proteomes" id="UP000249873">
    <property type="component" value="Chromosome"/>
</dbReference>
<evidence type="ECO:0000256" key="3">
    <source>
        <dbReference type="ARBA" id="ARBA00022729"/>
    </source>
</evidence>
<protein>
    <recommendedName>
        <fullName evidence="2">peptidylprolyl isomerase</fullName>
        <ecNumber evidence="2">5.2.1.8</ecNumber>
    </recommendedName>
</protein>
<dbReference type="OrthoDB" id="14196at2"/>
<organism evidence="8 9">
    <name type="scientific">Arcticibacterium luteifluviistationis</name>
    <dbReference type="NCBI Taxonomy" id="1784714"/>
    <lineage>
        <taxon>Bacteria</taxon>
        <taxon>Pseudomonadati</taxon>
        <taxon>Bacteroidota</taxon>
        <taxon>Cytophagia</taxon>
        <taxon>Cytophagales</taxon>
        <taxon>Leadbetterellaceae</taxon>
        <taxon>Arcticibacterium</taxon>
    </lineage>
</organism>
<evidence type="ECO:0000256" key="4">
    <source>
        <dbReference type="ARBA" id="ARBA00023110"/>
    </source>
</evidence>
<dbReference type="InterPro" id="IPR023058">
    <property type="entry name" value="PPIase_PpiC_CS"/>
</dbReference>
<evidence type="ECO:0000256" key="5">
    <source>
        <dbReference type="ARBA" id="ARBA00023235"/>
    </source>
</evidence>
<dbReference type="GO" id="GO:0003755">
    <property type="term" value="F:peptidyl-prolyl cis-trans isomerase activity"/>
    <property type="evidence" value="ECO:0007669"/>
    <property type="project" value="UniProtKB-KW"/>
</dbReference>
<evidence type="ECO:0000256" key="1">
    <source>
        <dbReference type="ARBA" id="ARBA00000971"/>
    </source>
</evidence>
<gene>
    <name evidence="8" type="ORF">DJ013_10865</name>
</gene>
<evidence type="ECO:0000259" key="7">
    <source>
        <dbReference type="PROSITE" id="PS50198"/>
    </source>
</evidence>
<dbReference type="SUPFAM" id="SSF54534">
    <property type="entry name" value="FKBP-like"/>
    <property type="match status" value="2"/>
</dbReference>
<evidence type="ECO:0000313" key="8">
    <source>
        <dbReference type="EMBL" id="AWV98643.1"/>
    </source>
</evidence>
<dbReference type="PROSITE" id="PS50198">
    <property type="entry name" value="PPIC_PPIASE_2"/>
    <property type="match status" value="2"/>
</dbReference>
<evidence type="ECO:0000256" key="2">
    <source>
        <dbReference type="ARBA" id="ARBA00013194"/>
    </source>
</evidence>
<reference evidence="8 9" key="1">
    <citation type="submission" date="2018-05" db="EMBL/GenBank/DDBJ databases">
        <title>Complete genome sequence of Arcticibacterium luteifluviistationis SM1504T, a cytophagaceae bacterium isolated from Arctic surface seawater.</title>
        <authorList>
            <person name="Li Y."/>
            <person name="Qin Q.-L."/>
        </authorList>
    </citation>
    <scope>NUCLEOTIDE SEQUENCE [LARGE SCALE GENOMIC DNA]</scope>
    <source>
        <strain evidence="8 9">SM1504</strain>
    </source>
</reference>
<dbReference type="PANTHER" id="PTHR47245:SF1">
    <property type="entry name" value="FOLDASE PROTEIN PRSA"/>
    <property type="match status" value="1"/>
</dbReference>
<dbReference type="EMBL" id="CP029480">
    <property type="protein sequence ID" value="AWV98643.1"/>
    <property type="molecule type" value="Genomic_DNA"/>
</dbReference>
<dbReference type="EC" id="5.2.1.8" evidence="2"/>
<proteinExistence type="predicted"/>
<dbReference type="PROSITE" id="PS51257">
    <property type="entry name" value="PROKAR_LIPOPROTEIN"/>
    <property type="match status" value="1"/>
</dbReference>
<accession>A0A2Z4GCL7</accession>
<feature type="domain" description="PpiC" evidence="7">
    <location>
        <begin position="131"/>
        <end position="233"/>
    </location>
</feature>
<dbReference type="Gene3D" id="3.10.50.40">
    <property type="match status" value="2"/>
</dbReference>
<dbReference type="InterPro" id="IPR036737">
    <property type="entry name" value="OmpA-like_sf"/>
</dbReference>
<dbReference type="InterPro" id="IPR046357">
    <property type="entry name" value="PPIase_dom_sf"/>
</dbReference>
<evidence type="ECO:0000313" key="9">
    <source>
        <dbReference type="Proteomes" id="UP000249873"/>
    </source>
</evidence>
<dbReference type="Pfam" id="PF00639">
    <property type="entry name" value="Rotamase"/>
    <property type="match status" value="2"/>
</dbReference>
<keyword evidence="4 6" id="KW-0697">Rotamase</keyword>
<dbReference type="PANTHER" id="PTHR47245">
    <property type="entry name" value="PEPTIDYLPROLYL ISOMERASE"/>
    <property type="match status" value="1"/>
</dbReference>
<dbReference type="AlphaFoldDB" id="A0A2Z4GCL7"/>
<evidence type="ECO:0000256" key="6">
    <source>
        <dbReference type="PROSITE-ProRule" id="PRU00278"/>
    </source>
</evidence>
<dbReference type="PROSITE" id="PS01096">
    <property type="entry name" value="PPIC_PPIASE_1"/>
    <property type="match status" value="1"/>
</dbReference>
<sequence>MPISRHVYYLLFLFALLSCKTEQLPQLTEKSVDATPFSEPVLILGAEKFDNASFDKVLDTYLVTDSSDFDGIIDEILFQKRVYAAASEKGYADDPEINEEFNSYLKIVAQSFIVDSSLTNNLARLTYDRMKKEVNASHLLIPISEFASPKDTILALNRITQIREMYLNGIPFDSLARVYSGDANTKSIGGEMGWFSALQLLYPLENAAYTTPVDSISKPIRTKAGYHLLKVNGTRNFSGKVFAKHLLKVVPKESDAAFNSFQKNAIDSLSKLIQNGANFEKLCQENSDDTFTKSTGGELEPFSVGSRKEKSFEKAAFALKVDEVSKPVKTEVGWHLIKLVKKEPLATYGELEPSITKKVTTDSRGDLLKKLSFQKYTSKLNIREDKTVLEEIILAANQDIIDRNWKVNKNNVTLKILLTVAGEDFTNLDFYRYAEDKQGFEKQIEGFTPDMYLRWYYKDFKTSKIEEAIVTNLSDWNSDFKLMSLAYKENLVNSNYLNKEVYEKSVLDSLGLRNYYAKHLSKYQLPKRAKAFILKTKNKTLLDKYYETTKGEGPYRLKRGIIPAYFDKSVTTLNDDTKRKLVGLTILMQNNPNYVVEIGGHRDVNEELDASYLRIQEVVNFLKLNGLTITRIREYDYGTSRLADRFDWTQNQRVSFQFFTSKKSDVALTLGSNNDSLQVEEGEFYMGENTLVDATAWEVGSFEAEFNDEFYRIEIDKISPARAKTYREAFGSVVSDYQNELKEQLSKALAVKYPAQLNRQELLKLYTDHKKKNL</sequence>
<name>A0A2Z4GCL7_9BACT</name>
<dbReference type="Gene3D" id="3.30.1330.60">
    <property type="entry name" value="OmpA-like domain"/>
    <property type="match status" value="1"/>
</dbReference>
<dbReference type="RefSeq" id="WP_111371836.1">
    <property type="nucleotide sequence ID" value="NZ_CP029480.1"/>
</dbReference>